<comment type="caution">
    <text evidence="2">The sequence shown here is derived from an EMBL/GenBank/DDBJ whole genome shotgun (WGS) entry which is preliminary data.</text>
</comment>
<evidence type="ECO:0000256" key="1">
    <source>
        <dbReference type="SAM" id="SignalP"/>
    </source>
</evidence>
<name>A0A8H5M033_9AGAR</name>
<dbReference type="OrthoDB" id="2538281at2759"/>
<accession>A0A8H5M033</accession>
<protein>
    <submittedName>
        <fullName evidence="2">Uncharacterized protein</fullName>
    </submittedName>
</protein>
<feature type="chain" id="PRO_5034106667" evidence="1">
    <location>
        <begin position="20"/>
        <end position="247"/>
    </location>
</feature>
<keyword evidence="3" id="KW-1185">Reference proteome</keyword>
<dbReference type="EMBL" id="JAACJP010000031">
    <property type="protein sequence ID" value="KAF5375908.1"/>
    <property type="molecule type" value="Genomic_DNA"/>
</dbReference>
<organism evidence="2 3">
    <name type="scientific">Tricholomella constricta</name>
    <dbReference type="NCBI Taxonomy" id="117010"/>
    <lineage>
        <taxon>Eukaryota</taxon>
        <taxon>Fungi</taxon>
        <taxon>Dikarya</taxon>
        <taxon>Basidiomycota</taxon>
        <taxon>Agaricomycotina</taxon>
        <taxon>Agaricomycetes</taxon>
        <taxon>Agaricomycetidae</taxon>
        <taxon>Agaricales</taxon>
        <taxon>Tricholomatineae</taxon>
        <taxon>Lyophyllaceae</taxon>
        <taxon>Tricholomella</taxon>
    </lineage>
</organism>
<reference evidence="2 3" key="1">
    <citation type="journal article" date="2020" name="ISME J.">
        <title>Uncovering the hidden diversity of litter-decomposition mechanisms in mushroom-forming fungi.</title>
        <authorList>
            <person name="Floudas D."/>
            <person name="Bentzer J."/>
            <person name="Ahren D."/>
            <person name="Johansson T."/>
            <person name="Persson P."/>
            <person name="Tunlid A."/>
        </authorList>
    </citation>
    <scope>NUCLEOTIDE SEQUENCE [LARGE SCALE GENOMIC DNA]</scope>
    <source>
        <strain evidence="2 3">CBS 661.87</strain>
    </source>
</reference>
<sequence length="247" mass="26564">MKSLSLASIALALVASANALSLQSRAQVLLADGKSMQFGTARNNFSWQASGILYQGCKDSVSFPINIANCYALSLSSDPTAHLNPGAATPRQRIEFLSPGAADGVTQKFKWRYYLSSTVGTSSKFFHLMQLFSRGDGSPIITLDAVNGQIKIKDYKRDCVTTGCPSIPLASFTDRTTVHFVTVTYGPNGRMDYVVKDAADQSKMLLRYTVTGQMGSQSTSIKFGAYKATFEGMSAVNAAVGDFVNET</sequence>
<evidence type="ECO:0000313" key="3">
    <source>
        <dbReference type="Proteomes" id="UP000565441"/>
    </source>
</evidence>
<evidence type="ECO:0000313" key="2">
    <source>
        <dbReference type="EMBL" id="KAF5375908.1"/>
    </source>
</evidence>
<dbReference type="Proteomes" id="UP000565441">
    <property type="component" value="Unassembled WGS sequence"/>
</dbReference>
<gene>
    <name evidence="2" type="ORF">D9615_008163</name>
</gene>
<keyword evidence="1" id="KW-0732">Signal</keyword>
<dbReference type="AlphaFoldDB" id="A0A8H5M033"/>
<proteinExistence type="predicted"/>
<feature type="signal peptide" evidence="1">
    <location>
        <begin position="1"/>
        <end position="19"/>
    </location>
</feature>